<gene>
    <name evidence="2" type="ORF">HCJ94_23940</name>
</gene>
<evidence type="ECO:0000313" key="2">
    <source>
        <dbReference type="EMBL" id="NJP34946.1"/>
    </source>
</evidence>
<evidence type="ECO:0000259" key="1">
    <source>
        <dbReference type="SMART" id="SM00960"/>
    </source>
</evidence>
<dbReference type="InterPro" id="IPR004942">
    <property type="entry name" value="Roadblock/LAMTOR2_dom"/>
</dbReference>
<comment type="caution">
    <text evidence="2">The sequence shown here is derived from an EMBL/GenBank/DDBJ whole genome shotgun (WGS) entry which is preliminary data.</text>
</comment>
<feature type="domain" description="Roadblock/LAMTOR2" evidence="1">
    <location>
        <begin position="12"/>
        <end position="100"/>
    </location>
</feature>
<name>A0ABX0ZAL9_9ACTN</name>
<organism evidence="2 3">
    <name type="scientific">Micromonospora thermarum</name>
    <dbReference type="NCBI Taxonomy" id="2720024"/>
    <lineage>
        <taxon>Bacteria</taxon>
        <taxon>Bacillati</taxon>
        <taxon>Actinomycetota</taxon>
        <taxon>Actinomycetes</taxon>
        <taxon>Micromonosporales</taxon>
        <taxon>Micromonosporaceae</taxon>
        <taxon>Micromonospora</taxon>
    </lineage>
</organism>
<accession>A0ABX0ZAL9</accession>
<dbReference type="GO" id="GO:0016740">
    <property type="term" value="F:transferase activity"/>
    <property type="evidence" value="ECO:0007669"/>
    <property type="project" value="UniProtKB-KW"/>
</dbReference>
<evidence type="ECO:0000313" key="3">
    <source>
        <dbReference type="Proteomes" id="UP000783871"/>
    </source>
</evidence>
<dbReference type="EMBL" id="JAATEO010000031">
    <property type="protein sequence ID" value="NJP34946.1"/>
    <property type="molecule type" value="Genomic_DNA"/>
</dbReference>
<reference evidence="2 3" key="1">
    <citation type="submission" date="2020-03" db="EMBL/GenBank/DDBJ databases">
        <title>WGS of actinomycetes isolated from Thailand.</title>
        <authorList>
            <person name="Thawai C."/>
        </authorList>
    </citation>
    <scope>NUCLEOTIDE SEQUENCE [LARGE SCALE GENOMIC DNA]</scope>
    <source>
        <strain evidence="2 3">HSS6-12</strain>
    </source>
</reference>
<keyword evidence="3" id="KW-1185">Reference proteome</keyword>
<sequence>MDVRPDATDDVLSEIRALRDRLPDVKGLVVATVDGLLVAHDSTGLEVDTVAAMSAAQLGLGRQIARAVSNGDFLENVTRTTHGYVAVFAVGQNALLTVVAGSDLNLGRLHYEARPVAERVTALLASAARS</sequence>
<dbReference type="PANTHER" id="PTHR36222:SF1">
    <property type="entry name" value="SERINE PROTEASE INHIBITOR RV3364C"/>
    <property type="match status" value="1"/>
</dbReference>
<dbReference type="InterPro" id="IPR053141">
    <property type="entry name" value="Mycobact_SerProt_Inhib_Rv3364c"/>
</dbReference>
<proteinExistence type="predicted"/>
<dbReference type="SMART" id="SM00960">
    <property type="entry name" value="Robl_LC7"/>
    <property type="match status" value="1"/>
</dbReference>
<dbReference type="Proteomes" id="UP000783871">
    <property type="component" value="Unassembled WGS sequence"/>
</dbReference>
<dbReference type="PANTHER" id="PTHR36222">
    <property type="entry name" value="SERINE PROTEASE INHIBITOR RV3364C"/>
    <property type="match status" value="1"/>
</dbReference>
<protein>
    <submittedName>
        <fullName evidence="2">Diacylglyceryl transferase</fullName>
    </submittedName>
</protein>
<dbReference type="Pfam" id="PF03259">
    <property type="entry name" value="Robl_LC7"/>
    <property type="match status" value="1"/>
</dbReference>
<keyword evidence="2" id="KW-0808">Transferase</keyword>
<dbReference type="SUPFAM" id="SSF103196">
    <property type="entry name" value="Roadblock/LC7 domain"/>
    <property type="match status" value="1"/>
</dbReference>
<dbReference type="Gene3D" id="3.30.450.30">
    <property type="entry name" value="Dynein light chain 2a, cytoplasmic"/>
    <property type="match status" value="1"/>
</dbReference>